<sequence>MNIRFKHHLFISLIILILSSQTTFAQETVNKRDLSSDNEKKIKNTLTNDAWADDVWGDDAWAEEQKSPWALRGFIEVGYGTFTQDNIIDATQSLSELTTRFEVDYQHDSFDIAAKADVRYDDVLNKTLWDTRELNIAFSPLNNLDVKLGRQVLTWGTGDYLFLNDLFAKDWQSFFSGRDDEYLKAASDSIRTTYYSHGITFDLAWTPEFTSDKYLTGERFSFYSPQALQQVSPASDFIVNKTNNPQWSARLATSNNGIEYAIYGYHGYWTTPVGSKITPTGQMAAYFPKLNSWGASVRMPLVSGIFNAEYAAYNSSEDYAGTNPFIANSQHRILLGYESEVVKDLTTSVQYYVEKTRQYHNLIQSSSTPNLLVDEYRQLLTLRLTYMTMQQKLIYSFFSFYSPSDHDGYIKPSITYRYSDQYRFSLGANLFFGQEKYSFFGQHQTNSNLWLRAKLTF</sequence>
<name>A0ABQ3IST3_9GAMM</name>
<keyword evidence="1" id="KW-0732">Signal</keyword>
<dbReference type="RefSeq" id="WP_189378450.1">
    <property type="nucleotide sequence ID" value="NZ_BNAH01000009.1"/>
</dbReference>
<reference evidence="3" key="1">
    <citation type="journal article" date="2019" name="Int. J. Syst. Evol. Microbiol.">
        <title>The Global Catalogue of Microorganisms (GCM) 10K type strain sequencing project: providing services to taxonomists for standard genome sequencing and annotation.</title>
        <authorList>
            <consortium name="The Broad Institute Genomics Platform"/>
            <consortium name="The Broad Institute Genome Sequencing Center for Infectious Disease"/>
            <person name="Wu L."/>
            <person name="Ma J."/>
        </authorList>
    </citation>
    <scope>NUCLEOTIDE SEQUENCE [LARGE SCALE GENOMIC DNA]</scope>
    <source>
        <strain evidence="3">CGMCC 1.15922</strain>
    </source>
</reference>
<gene>
    <name evidence="2" type="ORF">GCM10011501_23450</name>
</gene>
<dbReference type="EMBL" id="BNAH01000009">
    <property type="protein sequence ID" value="GHE93376.1"/>
    <property type="molecule type" value="Genomic_DNA"/>
</dbReference>
<dbReference type="SUPFAM" id="SSF56935">
    <property type="entry name" value="Porins"/>
    <property type="match status" value="1"/>
</dbReference>
<comment type="caution">
    <text evidence="2">The sequence shown here is derived from an EMBL/GenBank/DDBJ whole genome shotgun (WGS) entry which is preliminary data.</text>
</comment>
<protein>
    <submittedName>
        <fullName evidence="2">Uncharacterized protein</fullName>
    </submittedName>
</protein>
<organism evidence="2 3">
    <name type="scientific">Thalassotalea profundi</name>
    <dbReference type="NCBI Taxonomy" id="2036687"/>
    <lineage>
        <taxon>Bacteria</taxon>
        <taxon>Pseudomonadati</taxon>
        <taxon>Pseudomonadota</taxon>
        <taxon>Gammaproteobacteria</taxon>
        <taxon>Alteromonadales</taxon>
        <taxon>Colwelliaceae</taxon>
        <taxon>Thalassotalea</taxon>
    </lineage>
</organism>
<keyword evidence="3" id="KW-1185">Reference proteome</keyword>
<evidence type="ECO:0000313" key="2">
    <source>
        <dbReference type="EMBL" id="GHE93376.1"/>
    </source>
</evidence>
<accession>A0ABQ3IST3</accession>
<feature type="chain" id="PRO_5045081813" evidence="1">
    <location>
        <begin position="26"/>
        <end position="457"/>
    </location>
</feature>
<feature type="signal peptide" evidence="1">
    <location>
        <begin position="1"/>
        <end position="25"/>
    </location>
</feature>
<evidence type="ECO:0000256" key="1">
    <source>
        <dbReference type="SAM" id="SignalP"/>
    </source>
</evidence>
<dbReference type="Proteomes" id="UP000626370">
    <property type="component" value="Unassembled WGS sequence"/>
</dbReference>
<proteinExistence type="predicted"/>
<evidence type="ECO:0000313" key="3">
    <source>
        <dbReference type="Proteomes" id="UP000626370"/>
    </source>
</evidence>